<reference evidence="2" key="1">
    <citation type="submission" date="2017-02" db="UniProtKB">
        <authorList>
            <consortium name="WormBaseParasite"/>
        </authorList>
    </citation>
    <scope>IDENTIFICATION</scope>
</reference>
<sequence>MDFIVDATGIHVQTDKKSELELLEMPTNNKEAKTVLGKLSYVGRHIKEFSQTTASLHPTATEKYEITERRFMDWAKLQAAICLYEENEGFKRKFSTTYKESNCYSSSVLALLKTINLFMILDTTIYIDDKTLLEYFNSLSTLTNKTVNGKTDVAKKHFAESKVAIKSIYSLTIEYVSNNNVKTLLDTSMIEKTIQDLIDNKVVKDVIVKDGSVGSKEREVFVRSFVSTLFKYNINADHNFDLQVFEGYF</sequence>
<dbReference type="InterPro" id="IPR043502">
    <property type="entry name" value="DNA/RNA_pol_sf"/>
</dbReference>
<protein>
    <submittedName>
        <fullName evidence="2">Peptidase_M13_N domain-containing protein</fullName>
    </submittedName>
</protein>
<dbReference type="Proteomes" id="UP000038045">
    <property type="component" value="Unplaced"/>
</dbReference>
<evidence type="ECO:0000313" key="2">
    <source>
        <dbReference type="WBParaSite" id="PTRK_0000347200.1"/>
    </source>
</evidence>
<evidence type="ECO:0000313" key="1">
    <source>
        <dbReference type="Proteomes" id="UP000038045"/>
    </source>
</evidence>
<accession>A0A0N4Z886</accession>
<dbReference type="InterPro" id="IPR043128">
    <property type="entry name" value="Rev_trsase/Diguanyl_cyclase"/>
</dbReference>
<name>A0A0N4Z886_PARTI</name>
<dbReference type="Gene3D" id="3.30.70.270">
    <property type="match status" value="1"/>
</dbReference>
<keyword evidence="1" id="KW-1185">Reference proteome</keyword>
<organism evidence="1 2">
    <name type="scientific">Parastrongyloides trichosuri</name>
    <name type="common">Possum-specific nematode worm</name>
    <dbReference type="NCBI Taxonomy" id="131310"/>
    <lineage>
        <taxon>Eukaryota</taxon>
        <taxon>Metazoa</taxon>
        <taxon>Ecdysozoa</taxon>
        <taxon>Nematoda</taxon>
        <taxon>Chromadorea</taxon>
        <taxon>Rhabditida</taxon>
        <taxon>Tylenchina</taxon>
        <taxon>Panagrolaimomorpha</taxon>
        <taxon>Strongyloidoidea</taxon>
        <taxon>Strongyloididae</taxon>
        <taxon>Parastrongyloides</taxon>
    </lineage>
</organism>
<dbReference type="AlphaFoldDB" id="A0A0N4Z886"/>
<dbReference type="SUPFAM" id="SSF56672">
    <property type="entry name" value="DNA/RNA polymerases"/>
    <property type="match status" value="1"/>
</dbReference>
<dbReference type="WBParaSite" id="PTRK_0000347200.1">
    <property type="protein sequence ID" value="PTRK_0000347200.1"/>
    <property type="gene ID" value="PTRK_0000347200"/>
</dbReference>
<proteinExistence type="predicted"/>